<reference evidence="3" key="1">
    <citation type="submission" date="2016-11" db="EMBL/GenBank/DDBJ databases">
        <authorList>
            <person name="Varghese N."/>
            <person name="Submissions S."/>
        </authorList>
    </citation>
    <scope>NUCLEOTIDE SEQUENCE [LARGE SCALE GENOMIC DNA]</scope>
    <source>
        <strain evidence="3">DSM 26134</strain>
    </source>
</reference>
<evidence type="ECO:0000313" key="2">
    <source>
        <dbReference type="EMBL" id="SHJ42397.1"/>
    </source>
</evidence>
<name>A0A1M6J705_REIAG</name>
<dbReference type="EMBL" id="FRAA01000001">
    <property type="protein sequence ID" value="SHJ42397.1"/>
    <property type="molecule type" value="Genomic_DNA"/>
</dbReference>
<evidence type="ECO:0008006" key="4">
    <source>
        <dbReference type="Google" id="ProtNLM"/>
    </source>
</evidence>
<keyword evidence="3" id="KW-1185">Reference proteome</keyword>
<dbReference type="RefSeq" id="WP_073118378.1">
    <property type="nucleotide sequence ID" value="NZ_FRAA01000001.1"/>
</dbReference>
<proteinExistence type="predicted"/>
<evidence type="ECO:0000256" key="1">
    <source>
        <dbReference type="SAM" id="Phobius"/>
    </source>
</evidence>
<keyword evidence="1" id="KW-1133">Transmembrane helix</keyword>
<feature type="transmembrane region" description="Helical" evidence="1">
    <location>
        <begin position="84"/>
        <end position="106"/>
    </location>
</feature>
<feature type="transmembrane region" description="Helical" evidence="1">
    <location>
        <begin position="112"/>
        <end position="129"/>
    </location>
</feature>
<dbReference type="AlphaFoldDB" id="A0A1M6J705"/>
<gene>
    <name evidence="2" type="ORF">SAMN04488028_10166</name>
</gene>
<organism evidence="2 3">
    <name type="scientific">Reichenbachiella agariperforans</name>
    <dbReference type="NCBI Taxonomy" id="156994"/>
    <lineage>
        <taxon>Bacteria</taxon>
        <taxon>Pseudomonadati</taxon>
        <taxon>Bacteroidota</taxon>
        <taxon>Cytophagia</taxon>
        <taxon>Cytophagales</taxon>
        <taxon>Reichenbachiellaceae</taxon>
        <taxon>Reichenbachiella</taxon>
    </lineage>
</organism>
<accession>A0A1M6J705</accession>
<protein>
    <recommendedName>
        <fullName evidence="4">DoxX-like family protein</fullName>
    </recommendedName>
</protein>
<keyword evidence="1" id="KW-0472">Membrane</keyword>
<dbReference type="STRING" id="156994.SAMN04488028_10166"/>
<dbReference type="Proteomes" id="UP000184474">
    <property type="component" value="Unassembled WGS sequence"/>
</dbReference>
<feature type="transmembrane region" description="Helical" evidence="1">
    <location>
        <begin position="58"/>
        <end position="77"/>
    </location>
</feature>
<keyword evidence="1" id="KW-0812">Transmembrane</keyword>
<sequence>MITRKSLFKYTPRVVAAFILLQTLWFKFGIGGNAALKESKIIFVHLSQSLLDTGQYEGLFRLGTGMAELLVSIALFTRYAGYGALLGVVIMLGAILSHLLLIGISINGDHGQLMVMAVIVLICCVKVAFNERNNTVLKRFI</sequence>
<evidence type="ECO:0000313" key="3">
    <source>
        <dbReference type="Proteomes" id="UP000184474"/>
    </source>
</evidence>